<evidence type="ECO:0000256" key="4">
    <source>
        <dbReference type="ARBA" id="ARBA00022989"/>
    </source>
</evidence>
<feature type="transmembrane region" description="Helical" evidence="6">
    <location>
        <begin position="86"/>
        <end position="108"/>
    </location>
</feature>
<dbReference type="STRING" id="39777.B7L28_07065"/>
<dbReference type="Proteomes" id="UP000070226">
    <property type="component" value="Unassembled WGS sequence"/>
</dbReference>
<organism evidence="7">
    <name type="scientific">Veillonella atypica</name>
    <dbReference type="NCBI Taxonomy" id="39777"/>
    <lineage>
        <taxon>Bacteria</taxon>
        <taxon>Bacillati</taxon>
        <taxon>Bacillota</taxon>
        <taxon>Negativicutes</taxon>
        <taxon>Veillonellales</taxon>
        <taxon>Veillonellaceae</taxon>
        <taxon>Veillonella</taxon>
    </lineage>
</organism>
<keyword evidence="4 6" id="KW-1133">Transmembrane helix</keyword>
<proteinExistence type="inferred from homology"/>
<dbReference type="PATRIC" id="fig|39777.7.peg.1077"/>
<dbReference type="AlphaFoldDB" id="A0A133S4K7"/>
<feature type="transmembrane region" description="Helical" evidence="6">
    <location>
        <begin position="145"/>
        <end position="168"/>
    </location>
</feature>
<name>A0A133S4K7_9FIRM</name>
<keyword evidence="3 6" id="KW-0812">Transmembrane</keyword>
<sequence>MNPYMTQTPNANDVALVESIVSQRLKGSILWMVIGLLTTLGIGVATLMNPSWARFAASNFNIILIAEVAVVFLFSMRTYKANVMSLYAMFFIYSALNGVTLSLVSLAYGIMEATVPALIGALAFFVAFSIVGLTTKKNLAGLTPYLVAAIFGMIIVSLVFMAASYFSIPYLSSISYSTISLILGYVGVVVFSIFTAVDMNMIKNSVTQLALSEDETILDRIEIAGALSLYLDFINLFLSLLRIFGNRR</sequence>
<reference evidence="7 8" key="1">
    <citation type="submission" date="2016-01" db="EMBL/GenBank/DDBJ databases">
        <authorList>
            <person name="Oliw E.H."/>
        </authorList>
    </citation>
    <scope>NUCLEOTIDE SEQUENCE [LARGE SCALE GENOMIC DNA]</scope>
    <source>
        <strain evidence="7 8">CMW7756B</strain>
    </source>
</reference>
<dbReference type="EMBL" id="LRQT01000043">
    <property type="protein sequence ID" value="KXA64007.1"/>
    <property type="molecule type" value="Genomic_DNA"/>
</dbReference>
<feature type="transmembrane region" description="Helical" evidence="6">
    <location>
        <begin position="29"/>
        <end position="49"/>
    </location>
</feature>
<evidence type="ECO:0008006" key="9">
    <source>
        <dbReference type="Google" id="ProtNLM"/>
    </source>
</evidence>
<dbReference type="PANTHER" id="PTHR23291">
    <property type="entry name" value="BAX INHIBITOR-RELATED"/>
    <property type="match status" value="1"/>
</dbReference>
<evidence type="ECO:0000313" key="7">
    <source>
        <dbReference type="EMBL" id="KXA64007.1"/>
    </source>
</evidence>
<evidence type="ECO:0000256" key="3">
    <source>
        <dbReference type="ARBA" id="ARBA00022692"/>
    </source>
</evidence>
<evidence type="ECO:0000256" key="1">
    <source>
        <dbReference type="ARBA" id="ARBA00004141"/>
    </source>
</evidence>
<gene>
    <name evidence="7" type="ORF">HMPREF3233_01110</name>
</gene>
<evidence type="ECO:0000313" key="8">
    <source>
        <dbReference type="Proteomes" id="UP000070226"/>
    </source>
</evidence>
<dbReference type="RefSeq" id="WP_060807585.1">
    <property type="nucleotide sequence ID" value="NZ_JAQCUP010000011.1"/>
</dbReference>
<comment type="subcellular location">
    <subcellularLocation>
        <location evidence="1">Membrane</location>
        <topology evidence="1">Multi-pass membrane protein</topology>
    </subcellularLocation>
</comment>
<feature type="transmembrane region" description="Helical" evidence="6">
    <location>
        <begin position="114"/>
        <end position="133"/>
    </location>
</feature>
<evidence type="ECO:0000256" key="2">
    <source>
        <dbReference type="ARBA" id="ARBA00010350"/>
    </source>
</evidence>
<dbReference type="GO" id="GO:0005886">
    <property type="term" value="C:plasma membrane"/>
    <property type="evidence" value="ECO:0007669"/>
    <property type="project" value="TreeGrafter"/>
</dbReference>
<dbReference type="CDD" id="cd10432">
    <property type="entry name" value="BI-1-like_bacterial"/>
    <property type="match status" value="1"/>
</dbReference>
<protein>
    <recommendedName>
        <fullName evidence="9">Inner membrane protein YbhL</fullName>
    </recommendedName>
</protein>
<dbReference type="Pfam" id="PF01027">
    <property type="entry name" value="Bax1-I"/>
    <property type="match status" value="1"/>
</dbReference>
<comment type="similarity">
    <text evidence="2 6">Belongs to the BI1 family.</text>
</comment>
<feature type="transmembrane region" description="Helical" evidence="6">
    <location>
        <begin position="55"/>
        <end position="74"/>
    </location>
</feature>
<feature type="transmembrane region" description="Helical" evidence="6">
    <location>
        <begin position="174"/>
        <end position="197"/>
    </location>
</feature>
<accession>A0A133S4K7</accession>
<evidence type="ECO:0000256" key="6">
    <source>
        <dbReference type="RuleBase" id="RU004379"/>
    </source>
</evidence>
<comment type="caution">
    <text evidence="7">The sequence shown here is derived from an EMBL/GenBank/DDBJ whole genome shotgun (WGS) entry which is preliminary data.</text>
</comment>
<evidence type="ECO:0000256" key="5">
    <source>
        <dbReference type="ARBA" id="ARBA00023136"/>
    </source>
</evidence>
<dbReference type="PANTHER" id="PTHR23291:SF50">
    <property type="entry name" value="PROTEIN LIFEGUARD 4"/>
    <property type="match status" value="1"/>
</dbReference>
<dbReference type="InterPro" id="IPR006214">
    <property type="entry name" value="Bax_inhibitor_1-related"/>
</dbReference>
<keyword evidence="5 6" id="KW-0472">Membrane</keyword>